<keyword evidence="13" id="KW-1185">Reference proteome</keyword>
<evidence type="ECO:0000256" key="1">
    <source>
        <dbReference type="ARBA" id="ARBA00004123"/>
    </source>
</evidence>
<evidence type="ECO:0008006" key="14">
    <source>
        <dbReference type="Google" id="ProtNLM"/>
    </source>
</evidence>
<dbReference type="PROSITE" id="PS51294">
    <property type="entry name" value="HTH_MYB"/>
    <property type="match status" value="1"/>
</dbReference>
<dbReference type="GO" id="GO:0000160">
    <property type="term" value="P:phosphorelay signal transduction system"/>
    <property type="evidence" value="ECO:0007669"/>
    <property type="project" value="UniProtKB-KW"/>
</dbReference>
<evidence type="ECO:0000256" key="8">
    <source>
        <dbReference type="PROSITE-ProRule" id="PRU00169"/>
    </source>
</evidence>
<dbReference type="InterPro" id="IPR017930">
    <property type="entry name" value="Myb_dom"/>
</dbReference>
<accession>A0AAD3TID0</accession>
<keyword evidence="3" id="KW-0902">Two-component regulatory system</keyword>
<feature type="compositionally biased region" description="Polar residues" evidence="9">
    <location>
        <begin position="116"/>
        <end position="125"/>
    </location>
</feature>
<feature type="modified residue" description="4-aspartylphosphate" evidence="8">
    <location>
        <position position="32"/>
    </location>
</feature>
<dbReference type="InterPro" id="IPR006447">
    <property type="entry name" value="Myb_dom_plants"/>
</dbReference>
<feature type="domain" description="Response regulatory" evidence="10">
    <location>
        <begin position="1"/>
        <end position="96"/>
    </location>
</feature>
<keyword evidence="6" id="KW-0804">Transcription</keyword>
<dbReference type="InterPro" id="IPR011006">
    <property type="entry name" value="CheY-like_superfamily"/>
</dbReference>
<name>A0AAD3TID0_NEPGR</name>
<dbReference type="SUPFAM" id="SSF46689">
    <property type="entry name" value="Homeodomain-like"/>
    <property type="match status" value="1"/>
</dbReference>
<comment type="subcellular location">
    <subcellularLocation>
        <location evidence="1">Nucleus</location>
    </subcellularLocation>
</comment>
<keyword evidence="7" id="KW-0539">Nucleus</keyword>
<dbReference type="FunFam" id="1.10.10.60:FF:000007">
    <property type="entry name" value="Two-component response regulator"/>
    <property type="match status" value="1"/>
</dbReference>
<evidence type="ECO:0000256" key="9">
    <source>
        <dbReference type="SAM" id="MobiDB-lite"/>
    </source>
</evidence>
<organism evidence="12 13">
    <name type="scientific">Nepenthes gracilis</name>
    <name type="common">Slender pitcher plant</name>
    <dbReference type="NCBI Taxonomy" id="150966"/>
    <lineage>
        <taxon>Eukaryota</taxon>
        <taxon>Viridiplantae</taxon>
        <taxon>Streptophyta</taxon>
        <taxon>Embryophyta</taxon>
        <taxon>Tracheophyta</taxon>
        <taxon>Spermatophyta</taxon>
        <taxon>Magnoliopsida</taxon>
        <taxon>eudicotyledons</taxon>
        <taxon>Gunneridae</taxon>
        <taxon>Pentapetalae</taxon>
        <taxon>Caryophyllales</taxon>
        <taxon>Nepenthaceae</taxon>
        <taxon>Nepenthes</taxon>
    </lineage>
</organism>
<evidence type="ECO:0000259" key="10">
    <source>
        <dbReference type="PROSITE" id="PS50110"/>
    </source>
</evidence>
<dbReference type="InterPro" id="IPR009057">
    <property type="entry name" value="Homeodomain-like_sf"/>
</dbReference>
<dbReference type="Pfam" id="PF00072">
    <property type="entry name" value="Response_reg"/>
    <property type="match status" value="1"/>
</dbReference>
<comment type="caution">
    <text evidence="12">The sequence shown here is derived from an EMBL/GenBank/DDBJ whole genome shotgun (WGS) entry which is preliminary data.</text>
</comment>
<evidence type="ECO:0000256" key="7">
    <source>
        <dbReference type="ARBA" id="ARBA00023242"/>
    </source>
</evidence>
<dbReference type="InterPro" id="IPR045279">
    <property type="entry name" value="ARR-like"/>
</dbReference>
<feature type="region of interest" description="Disordered" evidence="9">
    <location>
        <begin position="112"/>
        <end position="166"/>
    </location>
</feature>
<dbReference type="GO" id="GO:0005634">
    <property type="term" value="C:nucleus"/>
    <property type="evidence" value="ECO:0007669"/>
    <property type="project" value="UniProtKB-SubCell"/>
</dbReference>
<evidence type="ECO:0000256" key="4">
    <source>
        <dbReference type="ARBA" id="ARBA00023015"/>
    </source>
</evidence>
<keyword evidence="5" id="KW-0010">Activator</keyword>
<dbReference type="AlphaFoldDB" id="A0AAD3TID0"/>
<keyword evidence="2 8" id="KW-0597">Phosphoprotein</keyword>
<dbReference type="EMBL" id="BSYO01000036">
    <property type="protein sequence ID" value="GMH29558.1"/>
    <property type="molecule type" value="Genomic_DNA"/>
</dbReference>
<sequence length="550" mass="60077">MNFSVVATKTPMDALSALRTMPIGSVDLVLSDVHMPQMSGMQLQAQVAKEFDLPIVLMSGDNNEDLMIKGLEGGAELYFIKPIALGDLKNLWQLVVRRRKCKGAIAAVPPAAASNLRRTQSSSQDVDADPSIQRPRTELKERRRKHSRRSGSSGIGADGAAAGYGSTRPKKQKMVWTAALHAQFCEAVEIIGLEKAVPKKILEYMNVPGLTRENIASHLQKYRLFLKRVFGGMSGSGVQSLRRAWNEKPFISNFALSHLPLLAGNFEEGSSGNLAQQAMTSTTMIPPHNSAINAGASSNFTPQTVGRVELPSLSMNQPKLYHLPTPGGSTPPLIPQISSSHRMNGTDAVPSHHLLSHQDFSTQFFHPPAAVRVSHGDRHPFGSDQPKLVVESSGCSRHGICVMADDINADQYYYGSDYNFNNDPVQRQSPSCLSPELSDLVKELESDDIGNENIDTIKFDDASFRQLAGDDRNSARNNVFGQANVGYTNQVFSNHGFPVELFNLHVSTPENLNTLNQGQSGEAQIFEPDGHHEGYSTEASIKSLYNSNLL</sequence>
<dbReference type="SUPFAM" id="SSF52172">
    <property type="entry name" value="CheY-like"/>
    <property type="match status" value="1"/>
</dbReference>
<evidence type="ECO:0000256" key="3">
    <source>
        <dbReference type="ARBA" id="ARBA00023012"/>
    </source>
</evidence>
<dbReference type="PANTHER" id="PTHR43874:SF19">
    <property type="entry name" value="RESPONSE REGULATOR 23-RELATED"/>
    <property type="match status" value="1"/>
</dbReference>
<evidence type="ECO:0000313" key="12">
    <source>
        <dbReference type="EMBL" id="GMH29558.1"/>
    </source>
</evidence>
<dbReference type="Pfam" id="PF00249">
    <property type="entry name" value="Myb_DNA-binding"/>
    <property type="match status" value="1"/>
</dbReference>
<gene>
    <name evidence="12" type="ORF">Nepgr_031401</name>
</gene>
<proteinExistence type="predicted"/>
<evidence type="ECO:0000259" key="11">
    <source>
        <dbReference type="PROSITE" id="PS51294"/>
    </source>
</evidence>
<evidence type="ECO:0000256" key="6">
    <source>
        <dbReference type="ARBA" id="ARBA00023163"/>
    </source>
</evidence>
<dbReference type="GO" id="GO:0003677">
    <property type="term" value="F:DNA binding"/>
    <property type="evidence" value="ECO:0007669"/>
    <property type="project" value="InterPro"/>
</dbReference>
<dbReference type="Gene3D" id="1.10.10.60">
    <property type="entry name" value="Homeodomain-like"/>
    <property type="match status" value="1"/>
</dbReference>
<dbReference type="Proteomes" id="UP001279734">
    <property type="component" value="Unassembled WGS sequence"/>
</dbReference>
<keyword evidence="4" id="KW-0805">Transcription regulation</keyword>
<reference evidence="12" key="1">
    <citation type="submission" date="2023-05" db="EMBL/GenBank/DDBJ databases">
        <title>Nepenthes gracilis genome sequencing.</title>
        <authorList>
            <person name="Fukushima K."/>
        </authorList>
    </citation>
    <scope>NUCLEOTIDE SEQUENCE</scope>
    <source>
        <strain evidence="12">SING2019-196</strain>
    </source>
</reference>
<dbReference type="Gene3D" id="3.40.50.2300">
    <property type="match status" value="1"/>
</dbReference>
<feature type="domain" description="HTH myb-type" evidence="11">
    <location>
        <begin position="168"/>
        <end position="227"/>
    </location>
</feature>
<dbReference type="NCBIfam" id="TIGR01557">
    <property type="entry name" value="myb_SHAQKYF"/>
    <property type="match status" value="1"/>
</dbReference>
<evidence type="ECO:0000256" key="5">
    <source>
        <dbReference type="ARBA" id="ARBA00023159"/>
    </source>
</evidence>
<dbReference type="InterPro" id="IPR001789">
    <property type="entry name" value="Sig_transdc_resp-reg_receiver"/>
</dbReference>
<dbReference type="InterPro" id="IPR001005">
    <property type="entry name" value="SANT/Myb"/>
</dbReference>
<dbReference type="GO" id="GO:0009736">
    <property type="term" value="P:cytokinin-activated signaling pathway"/>
    <property type="evidence" value="ECO:0007669"/>
    <property type="project" value="InterPro"/>
</dbReference>
<dbReference type="PROSITE" id="PS50110">
    <property type="entry name" value="RESPONSE_REGULATORY"/>
    <property type="match status" value="1"/>
</dbReference>
<evidence type="ECO:0000313" key="13">
    <source>
        <dbReference type="Proteomes" id="UP001279734"/>
    </source>
</evidence>
<evidence type="ECO:0000256" key="2">
    <source>
        <dbReference type="ARBA" id="ARBA00022553"/>
    </source>
</evidence>
<protein>
    <recommendedName>
        <fullName evidence="14">Two-component response regulator</fullName>
    </recommendedName>
</protein>
<dbReference type="PANTHER" id="PTHR43874">
    <property type="entry name" value="TWO-COMPONENT RESPONSE REGULATOR"/>
    <property type="match status" value="1"/>
</dbReference>